<keyword evidence="2 4" id="KW-0479">Metal-binding</keyword>
<dbReference type="Pfam" id="PF00034">
    <property type="entry name" value="Cytochrom_C"/>
    <property type="match status" value="1"/>
</dbReference>
<evidence type="ECO:0000256" key="1">
    <source>
        <dbReference type="ARBA" id="ARBA00022617"/>
    </source>
</evidence>
<dbReference type="Gene3D" id="1.10.760.10">
    <property type="entry name" value="Cytochrome c-like domain"/>
    <property type="match status" value="1"/>
</dbReference>
<dbReference type="PANTHER" id="PTHR19328:SF13">
    <property type="entry name" value="HIPL1 PROTEIN"/>
    <property type="match status" value="1"/>
</dbReference>
<dbReference type="RefSeq" id="WP_184175194.1">
    <property type="nucleotide sequence ID" value="NZ_JACHGF010000005.1"/>
</dbReference>
<name>A0A840TZ99_9BACT</name>
<keyword evidence="7" id="KW-1185">Reference proteome</keyword>
<dbReference type="InterPro" id="IPR012938">
    <property type="entry name" value="Glc/Sorbosone_DH"/>
</dbReference>
<feature type="domain" description="Cytochrome c" evidence="5">
    <location>
        <begin position="39"/>
        <end position="130"/>
    </location>
</feature>
<reference evidence="6 7" key="1">
    <citation type="submission" date="2020-08" db="EMBL/GenBank/DDBJ databases">
        <title>Genomic Encyclopedia of Type Strains, Phase IV (KMG-IV): sequencing the most valuable type-strain genomes for metagenomic binning, comparative biology and taxonomic classification.</title>
        <authorList>
            <person name="Goeker M."/>
        </authorList>
    </citation>
    <scope>NUCLEOTIDE SEQUENCE [LARGE SCALE GENOMIC DNA]</scope>
    <source>
        <strain evidence="6 7">DSM 105074</strain>
    </source>
</reference>
<evidence type="ECO:0000256" key="2">
    <source>
        <dbReference type="ARBA" id="ARBA00022723"/>
    </source>
</evidence>
<dbReference type="GO" id="GO:0046872">
    <property type="term" value="F:metal ion binding"/>
    <property type="evidence" value="ECO:0007669"/>
    <property type="project" value="UniProtKB-KW"/>
</dbReference>
<dbReference type="InterPro" id="IPR036909">
    <property type="entry name" value="Cyt_c-like_dom_sf"/>
</dbReference>
<dbReference type="GO" id="GO:0020037">
    <property type="term" value="F:heme binding"/>
    <property type="evidence" value="ECO:0007669"/>
    <property type="project" value="InterPro"/>
</dbReference>
<dbReference type="Pfam" id="PF07995">
    <property type="entry name" value="GSDH"/>
    <property type="match status" value="1"/>
</dbReference>
<dbReference type="InterPro" id="IPR009056">
    <property type="entry name" value="Cyt_c-like_dom"/>
</dbReference>
<dbReference type="GO" id="GO:0009055">
    <property type="term" value="F:electron transfer activity"/>
    <property type="evidence" value="ECO:0007669"/>
    <property type="project" value="InterPro"/>
</dbReference>
<dbReference type="InterPro" id="IPR011042">
    <property type="entry name" value="6-blade_b-propeller_TolB-like"/>
</dbReference>
<dbReference type="Proteomes" id="UP000557307">
    <property type="component" value="Unassembled WGS sequence"/>
</dbReference>
<proteinExistence type="predicted"/>
<evidence type="ECO:0000256" key="3">
    <source>
        <dbReference type="ARBA" id="ARBA00023004"/>
    </source>
</evidence>
<keyword evidence="1 4" id="KW-0349">Heme</keyword>
<dbReference type="Gene3D" id="2.120.10.30">
    <property type="entry name" value="TolB, C-terminal domain"/>
    <property type="match status" value="1"/>
</dbReference>
<evidence type="ECO:0000313" key="6">
    <source>
        <dbReference type="EMBL" id="MBB5285230.1"/>
    </source>
</evidence>
<evidence type="ECO:0000313" key="7">
    <source>
        <dbReference type="Proteomes" id="UP000557307"/>
    </source>
</evidence>
<evidence type="ECO:0000259" key="5">
    <source>
        <dbReference type="PROSITE" id="PS51007"/>
    </source>
</evidence>
<dbReference type="SUPFAM" id="SSF46626">
    <property type="entry name" value="Cytochrome c"/>
    <property type="match status" value="1"/>
</dbReference>
<organism evidence="6 7">
    <name type="scientific">Rhabdobacter roseus</name>
    <dbReference type="NCBI Taxonomy" id="1655419"/>
    <lineage>
        <taxon>Bacteria</taxon>
        <taxon>Pseudomonadati</taxon>
        <taxon>Bacteroidota</taxon>
        <taxon>Cytophagia</taxon>
        <taxon>Cytophagales</taxon>
        <taxon>Cytophagaceae</taxon>
        <taxon>Rhabdobacter</taxon>
    </lineage>
</organism>
<sequence>MSRSLHYVAAFLALVVGLINCVSSKKGQSTQQGTSATTNALAEGKELFTTNCISCHALEEDGMGPRLGGVSGGLSEKQFVAFVNNPARFIDAGDERAVALHARYKLLMPPFEFLGDDKIKAIFAYLDQETKQRSIAPLPLEQINSSSSKALTGKLTPVIRKSGLKLELEEFAQIPFSSETPPRTRLATMRPHPSADGTLYVSDQRGIIYRIENGQVGTFLDVRDKIQDFINTPGLATGLGSFIFHPEYLQNGLIYITHTEAYKRKPADFEYADSVKVAMQWVLSEWKIKDVKSKVFEGDRRELLRINVPSQVHGVQDINFIPGLSKRDSDYGLLYMGIGDGGTTIGRHPELCHTITSLLGTIIRIDPRGSNSPNGKYGIPADNPFVKETNPAVRKEIWAYGFRNPHRQTWDLAHGKRMFSTEVGEVHIEEVNVIEKGGDYGWNVREGTLGISAKELKSVFLVNDGPNSPYRVPFVQYDHLDGNAISGGPVYRGPLAALDGKYLFGDIVSGRIFHVNIDKQLTDSTAYEIGLVQGTRETTMQELTATKRVDLRIDYNPYTKELYLMSKNDGKIRRVTKAYFEKNP</sequence>
<evidence type="ECO:0000256" key="4">
    <source>
        <dbReference type="PROSITE-ProRule" id="PRU00433"/>
    </source>
</evidence>
<dbReference type="PROSITE" id="PS51007">
    <property type="entry name" value="CYTC"/>
    <property type="match status" value="1"/>
</dbReference>
<dbReference type="InterPro" id="IPR011041">
    <property type="entry name" value="Quinoprot_gluc/sorb_DH_b-prop"/>
</dbReference>
<gene>
    <name evidence="6" type="ORF">HNQ92_003387</name>
</gene>
<protein>
    <submittedName>
        <fullName evidence="6">Mono/diheme cytochrome c family protein</fullName>
    </submittedName>
</protein>
<dbReference type="AlphaFoldDB" id="A0A840TZ99"/>
<keyword evidence="3 4" id="KW-0408">Iron</keyword>
<dbReference type="PANTHER" id="PTHR19328">
    <property type="entry name" value="HEDGEHOG-INTERACTING PROTEIN"/>
    <property type="match status" value="1"/>
</dbReference>
<dbReference type="EMBL" id="JACHGF010000005">
    <property type="protein sequence ID" value="MBB5285230.1"/>
    <property type="molecule type" value="Genomic_DNA"/>
</dbReference>
<dbReference type="SUPFAM" id="SSF50952">
    <property type="entry name" value="Soluble quinoprotein glucose dehydrogenase"/>
    <property type="match status" value="1"/>
</dbReference>
<accession>A0A840TZ99</accession>
<comment type="caution">
    <text evidence="6">The sequence shown here is derived from an EMBL/GenBank/DDBJ whole genome shotgun (WGS) entry which is preliminary data.</text>
</comment>